<comment type="caution">
    <text evidence="2">The sequence shown here is derived from an EMBL/GenBank/DDBJ whole genome shotgun (WGS) entry which is preliminary data.</text>
</comment>
<feature type="domain" description="G" evidence="1">
    <location>
        <begin position="63"/>
        <end position="118"/>
    </location>
</feature>
<dbReference type="GO" id="GO:0005525">
    <property type="term" value="F:GTP binding"/>
    <property type="evidence" value="ECO:0007669"/>
    <property type="project" value="InterPro"/>
</dbReference>
<accession>A0A815LZV4</accession>
<dbReference type="OrthoDB" id="8954335at2759"/>
<dbReference type="CDD" id="cd00882">
    <property type="entry name" value="Ras_like_GTPase"/>
    <property type="match status" value="1"/>
</dbReference>
<organism evidence="2 5">
    <name type="scientific">Adineta ricciae</name>
    <name type="common">Rotifer</name>
    <dbReference type="NCBI Taxonomy" id="249248"/>
    <lineage>
        <taxon>Eukaryota</taxon>
        <taxon>Metazoa</taxon>
        <taxon>Spiralia</taxon>
        <taxon>Gnathifera</taxon>
        <taxon>Rotifera</taxon>
        <taxon>Eurotatoria</taxon>
        <taxon>Bdelloidea</taxon>
        <taxon>Adinetida</taxon>
        <taxon>Adinetidae</taxon>
        <taxon>Adineta</taxon>
    </lineage>
</organism>
<protein>
    <recommendedName>
        <fullName evidence="1">G domain-containing protein</fullName>
    </recommendedName>
</protein>
<gene>
    <name evidence="2" type="ORF">EDS130_LOCUS37062</name>
    <name evidence="3" type="ORF">XAT740_LOCUS57293</name>
</gene>
<evidence type="ECO:0000259" key="1">
    <source>
        <dbReference type="Pfam" id="PF01926"/>
    </source>
</evidence>
<evidence type="ECO:0000313" key="5">
    <source>
        <dbReference type="Proteomes" id="UP000663852"/>
    </source>
</evidence>
<dbReference type="EMBL" id="CAJNOR010011723">
    <property type="protein sequence ID" value="CAF1663293.1"/>
    <property type="molecule type" value="Genomic_DNA"/>
</dbReference>
<evidence type="ECO:0000313" key="3">
    <source>
        <dbReference type="EMBL" id="CAF1663293.1"/>
    </source>
</evidence>
<dbReference type="EMBL" id="CAJNOJ010000357">
    <property type="protein sequence ID" value="CAF1415541.1"/>
    <property type="molecule type" value="Genomic_DNA"/>
</dbReference>
<name>A0A815LZV4_ADIRI</name>
<dbReference type="Pfam" id="PF01926">
    <property type="entry name" value="MMR_HSR1"/>
    <property type="match status" value="1"/>
</dbReference>
<dbReference type="InterPro" id="IPR006073">
    <property type="entry name" value="GTP-bd"/>
</dbReference>
<evidence type="ECO:0000313" key="4">
    <source>
        <dbReference type="Proteomes" id="UP000663828"/>
    </source>
</evidence>
<dbReference type="InterPro" id="IPR027417">
    <property type="entry name" value="P-loop_NTPase"/>
</dbReference>
<keyword evidence="4" id="KW-1185">Reference proteome</keyword>
<sequence>MADIGDQLLAEDDEHNQVREQQDIDWIQYLRDKLVKFHSKVSSYGTNVATAKGIQKLSSEFEILVFGPARVGKSTLIREISGDERIVTSAKMNACTTSSEKYLDKFNIQWWDTPDIIREAVSLLGGRSTGALRSSSTGRFRAIECAPKKAYIVPVNSKEDEALGMRVPKQNLRTLRQILITKLDDESQGKLVQLYKDNLDFWAKLGYGAIEIIDDLGVGKAPAMLSAEENAVYTQVKNGNNPVKNVAPVLMAIIDKYFQSR</sequence>
<reference evidence="2" key="1">
    <citation type="submission" date="2021-02" db="EMBL/GenBank/DDBJ databases">
        <authorList>
            <person name="Nowell W R."/>
        </authorList>
    </citation>
    <scope>NUCLEOTIDE SEQUENCE</scope>
</reference>
<dbReference type="SUPFAM" id="SSF52540">
    <property type="entry name" value="P-loop containing nucleoside triphosphate hydrolases"/>
    <property type="match status" value="1"/>
</dbReference>
<dbReference type="Proteomes" id="UP000663828">
    <property type="component" value="Unassembled WGS sequence"/>
</dbReference>
<proteinExistence type="predicted"/>
<dbReference type="Proteomes" id="UP000663852">
    <property type="component" value="Unassembled WGS sequence"/>
</dbReference>
<evidence type="ECO:0000313" key="2">
    <source>
        <dbReference type="EMBL" id="CAF1415541.1"/>
    </source>
</evidence>
<dbReference type="AlphaFoldDB" id="A0A815LZV4"/>
<dbReference type="Gene3D" id="3.40.50.300">
    <property type="entry name" value="P-loop containing nucleotide triphosphate hydrolases"/>
    <property type="match status" value="1"/>
</dbReference>